<dbReference type="Proteomes" id="UP000027308">
    <property type="component" value="Chromosome"/>
</dbReference>
<dbReference type="AlphaFoldDB" id="A0A1N7U286"/>
<dbReference type="EMBL" id="CP007637">
    <property type="protein sequence ID" value="AIB37915.1"/>
    <property type="molecule type" value="Genomic_DNA"/>
</dbReference>
<evidence type="ECO:0000313" key="2">
    <source>
        <dbReference type="Proteomes" id="UP000027308"/>
    </source>
</evidence>
<reference evidence="1 2" key="1">
    <citation type="submission" date="2014-05" db="EMBL/GenBank/DDBJ databases">
        <title>Pseudomonas simiae WCS417.</title>
        <authorList>
            <person name="Berendsen R.L."/>
        </authorList>
    </citation>
    <scope>NUCLEOTIDE SEQUENCE [LARGE SCALE GENOMIC DNA]</scope>
    <source>
        <strain evidence="1 2">WCS417</strain>
    </source>
</reference>
<name>A0A1N7U286_9PSED</name>
<protein>
    <submittedName>
        <fullName evidence="1">Uncharacterized protein</fullName>
    </submittedName>
</protein>
<gene>
    <name evidence="1" type="ORF">PS417_20495</name>
</gene>
<proteinExistence type="predicted"/>
<organism evidence="1 2">
    <name type="scientific">Pseudomonas simiae</name>
    <dbReference type="NCBI Taxonomy" id="321846"/>
    <lineage>
        <taxon>Bacteria</taxon>
        <taxon>Pseudomonadati</taxon>
        <taxon>Pseudomonadota</taxon>
        <taxon>Gammaproteobacteria</taxon>
        <taxon>Pseudomonadales</taxon>
        <taxon>Pseudomonadaceae</taxon>
        <taxon>Pseudomonas</taxon>
    </lineage>
</organism>
<accession>A0A1N7U286</accession>
<sequence>MNEAAHVDTGQFRKITNEPIMKFLQNNPFTGYRDNLILTALVEIDHLKRLSSSSMSLSKALSPFKEPEGFVDLVNQFAYHAIDRQVPEVFAESVEEELQDMPISADEIEEILKRPIGSALQMLVRQHA</sequence>
<evidence type="ECO:0000313" key="1">
    <source>
        <dbReference type="EMBL" id="AIB37915.1"/>
    </source>
</evidence>